<keyword evidence="10" id="KW-0408">Iron</keyword>
<keyword evidence="5" id="KW-0349">Heme</keyword>
<dbReference type="GO" id="GO:0022904">
    <property type="term" value="P:respiratory electron transport chain"/>
    <property type="evidence" value="ECO:0007669"/>
    <property type="project" value="InterPro"/>
</dbReference>
<dbReference type="PANTHER" id="PTHR30485:SF0">
    <property type="entry name" value="NI_FE-HYDROGENASE 1 B-TYPE CYTOCHROME SUBUNIT-RELATED"/>
    <property type="match status" value="1"/>
</dbReference>
<dbReference type="InterPro" id="IPR016174">
    <property type="entry name" value="Di-haem_cyt_TM"/>
</dbReference>
<feature type="transmembrane region" description="Helical" evidence="12">
    <location>
        <begin position="57"/>
        <end position="78"/>
    </location>
</feature>
<evidence type="ECO:0000313" key="14">
    <source>
        <dbReference type="EMBL" id="KLU67684.1"/>
    </source>
</evidence>
<dbReference type="PANTHER" id="PTHR30485">
    <property type="entry name" value="NI/FE-HYDROGENASE 1 B-TYPE CYTOCHROME SUBUNIT"/>
    <property type="match status" value="1"/>
</dbReference>
<dbReference type="SUPFAM" id="SSF81342">
    <property type="entry name" value="Transmembrane di-heme cytochromes"/>
    <property type="match status" value="1"/>
</dbReference>
<dbReference type="Pfam" id="PF01292">
    <property type="entry name" value="Ni_hydr_CYTB"/>
    <property type="match status" value="1"/>
</dbReference>
<dbReference type="PRINTS" id="PR00161">
    <property type="entry name" value="NIHGNASECYTB"/>
</dbReference>
<evidence type="ECO:0000256" key="4">
    <source>
        <dbReference type="ARBA" id="ARBA00022475"/>
    </source>
</evidence>
<feature type="transmembrane region" description="Helical" evidence="12">
    <location>
        <begin position="16"/>
        <end position="36"/>
    </location>
</feature>
<organism evidence="14 15">
    <name type="scientific">Desulfosporosinus acididurans</name>
    <dbReference type="NCBI Taxonomy" id="476652"/>
    <lineage>
        <taxon>Bacteria</taxon>
        <taxon>Bacillati</taxon>
        <taxon>Bacillota</taxon>
        <taxon>Clostridia</taxon>
        <taxon>Eubacteriales</taxon>
        <taxon>Desulfitobacteriaceae</taxon>
        <taxon>Desulfosporosinus</taxon>
    </lineage>
</organism>
<dbReference type="GO" id="GO:0020037">
    <property type="term" value="F:heme binding"/>
    <property type="evidence" value="ECO:0007669"/>
    <property type="project" value="TreeGrafter"/>
</dbReference>
<dbReference type="InterPro" id="IPR000516">
    <property type="entry name" value="Ni-dep_Hydgase_cyt-B"/>
</dbReference>
<evidence type="ECO:0000259" key="13">
    <source>
        <dbReference type="Pfam" id="PF01292"/>
    </source>
</evidence>
<evidence type="ECO:0000256" key="3">
    <source>
        <dbReference type="ARBA" id="ARBA00022448"/>
    </source>
</evidence>
<accession>A0A0J1FW90</accession>
<dbReference type="Gene3D" id="1.20.950.20">
    <property type="entry name" value="Transmembrane di-heme cytochromes, Chain C"/>
    <property type="match status" value="1"/>
</dbReference>
<sequence length="249" mass="28256">MTQKEQVYVWQIPIRLFHWVNAFCITILFITGMYIGHPAFTVSGEAAGHFLMGTCHYVHVVTALIFTANMLFRLYWFWAGNDYAKLRFWRKSFWQDTFKTLKYYLFLSKKSTPHVGHNSLASLLYLCFIWLAGSMMIITGMAMKSGSDPNGTWFALFGWIIPVLGGEYNVRIWHHLLAWGYPLFLIGHLYMLFRQDILDKDGTVSSIITGYKFVETNSCASPDLDLSSETISAGALGALGAVSSQNNSL</sequence>
<feature type="transmembrane region" description="Helical" evidence="12">
    <location>
        <begin position="172"/>
        <end position="193"/>
    </location>
</feature>
<evidence type="ECO:0000256" key="7">
    <source>
        <dbReference type="ARBA" id="ARBA00022723"/>
    </source>
</evidence>
<keyword evidence="7" id="KW-0479">Metal-binding</keyword>
<evidence type="ECO:0000256" key="6">
    <source>
        <dbReference type="ARBA" id="ARBA00022692"/>
    </source>
</evidence>
<evidence type="ECO:0000256" key="12">
    <source>
        <dbReference type="SAM" id="Phobius"/>
    </source>
</evidence>
<reference evidence="14 15" key="1">
    <citation type="submission" date="2015-06" db="EMBL/GenBank/DDBJ databases">
        <title>Draft genome of the moderately acidophilic sulfate reducer Candidatus Desulfosporosinus acididurans strain M1.</title>
        <authorList>
            <person name="Poehlein A."/>
            <person name="Petzsch P."/>
            <person name="Johnson B.D."/>
            <person name="Schloemann M."/>
            <person name="Daniel R."/>
            <person name="Muehling M."/>
        </authorList>
    </citation>
    <scope>NUCLEOTIDE SEQUENCE [LARGE SCALE GENOMIC DNA]</scope>
    <source>
        <strain evidence="14 15">M1</strain>
    </source>
</reference>
<dbReference type="GO" id="GO:0005886">
    <property type="term" value="C:plasma membrane"/>
    <property type="evidence" value="ECO:0007669"/>
    <property type="project" value="UniProtKB-SubCell"/>
</dbReference>
<keyword evidence="4" id="KW-1003">Cell membrane</keyword>
<feature type="transmembrane region" description="Helical" evidence="12">
    <location>
        <begin position="123"/>
        <end position="143"/>
    </location>
</feature>
<dbReference type="Proteomes" id="UP000036356">
    <property type="component" value="Unassembled WGS sequence"/>
</dbReference>
<dbReference type="PATRIC" id="fig|476652.3.peg.82"/>
<evidence type="ECO:0000256" key="10">
    <source>
        <dbReference type="ARBA" id="ARBA00023004"/>
    </source>
</evidence>
<evidence type="ECO:0000256" key="11">
    <source>
        <dbReference type="ARBA" id="ARBA00023136"/>
    </source>
</evidence>
<comment type="subcellular location">
    <subcellularLocation>
        <location evidence="1">Cell membrane</location>
        <topology evidence="1">Multi-pass membrane protein</topology>
    </subcellularLocation>
</comment>
<dbReference type="InterPro" id="IPR011577">
    <property type="entry name" value="Cyt_b561_bac/Ni-Hgenase"/>
</dbReference>
<keyword evidence="6 12" id="KW-0812">Transmembrane</keyword>
<dbReference type="GO" id="GO:0009055">
    <property type="term" value="F:electron transfer activity"/>
    <property type="evidence" value="ECO:0007669"/>
    <property type="project" value="InterPro"/>
</dbReference>
<evidence type="ECO:0000256" key="9">
    <source>
        <dbReference type="ARBA" id="ARBA00022989"/>
    </source>
</evidence>
<dbReference type="GO" id="GO:0005506">
    <property type="term" value="F:iron ion binding"/>
    <property type="evidence" value="ECO:0007669"/>
    <property type="project" value="InterPro"/>
</dbReference>
<dbReference type="AlphaFoldDB" id="A0A0J1FW90"/>
<protein>
    <submittedName>
        <fullName evidence="14">Putative Ni/Fe-hydrogenase 1 B-type cytochrome subunit</fullName>
    </submittedName>
</protein>
<dbReference type="STRING" id="476652.DEAC_c00880"/>
<dbReference type="RefSeq" id="WP_047808067.1">
    <property type="nucleotide sequence ID" value="NZ_LDZY01000001.1"/>
</dbReference>
<dbReference type="PROSITE" id="PS00882">
    <property type="entry name" value="NI_HGENASE_CYTB_1"/>
    <property type="match status" value="1"/>
</dbReference>
<evidence type="ECO:0000256" key="1">
    <source>
        <dbReference type="ARBA" id="ARBA00004651"/>
    </source>
</evidence>
<feature type="transmembrane region" description="Helical" evidence="12">
    <location>
        <begin position="150"/>
        <end position="166"/>
    </location>
</feature>
<feature type="domain" description="Cytochrome b561 bacterial/Ni-hydrogenase" evidence="13">
    <location>
        <begin position="9"/>
        <end position="210"/>
    </location>
</feature>
<evidence type="ECO:0000256" key="5">
    <source>
        <dbReference type="ARBA" id="ARBA00022617"/>
    </source>
</evidence>
<dbReference type="NCBIfam" id="TIGR02125">
    <property type="entry name" value="CytB-hydogenase"/>
    <property type="match status" value="1"/>
</dbReference>
<evidence type="ECO:0000313" key="15">
    <source>
        <dbReference type="Proteomes" id="UP000036356"/>
    </source>
</evidence>
<keyword evidence="15" id="KW-1185">Reference proteome</keyword>
<keyword evidence="11 12" id="KW-0472">Membrane</keyword>
<keyword evidence="8" id="KW-0249">Electron transport</keyword>
<comment type="similarity">
    <text evidence="2">Belongs to the HupC/HyaC/HydC family.</text>
</comment>
<keyword evidence="9 12" id="KW-1133">Transmembrane helix</keyword>
<dbReference type="InterPro" id="IPR051542">
    <property type="entry name" value="Hydrogenase_cytochrome"/>
</dbReference>
<gene>
    <name evidence="14" type="primary">hyaC</name>
    <name evidence="14" type="ORF">DEAC_c00880</name>
</gene>
<keyword evidence="3" id="KW-0813">Transport</keyword>
<evidence type="ECO:0000256" key="8">
    <source>
        <dbReference type="ARBA" id="ARBA00022982"/>
    </source>
</evidence>
<proteinExistence type="inferred from homology"/>
<dbReference type="EMBL" id="LDZY01000001">
    <property type="protein sequence ID" value="KLU67684.1"/>
    <property type="molecule type" value="Genomic_DNA"/>
</dbReference>
<comment type="caution">
    <text evidence="14">The sequence shown here is derived from an EMBL/GenBank/DDBJ whole genome shotgun (WGS) entry which is preliminary data.</text>
</comment>
<evidence type="ECO:0000256" key="2">
    <source>
        <dbReference type="ARBA" id="ARBA00008622"/>
    </source>
</evidence>
<name>A0A0J1FW90_9FIRM</name>